<dbReference type="EMBL" id="GG692396">
    <property type="protein sequence ID" value="EER35173.1"/>
    <property type="molecule type" value="Genomic_DNA"/>
</dbReference>
<dbReference type="GeneID" id="8296401"/>
<dbReference type="AlphaFoldDB" id="C5M557"/>
<protein>
    <submittedName>
        <fullName evidence="2">Uncharacterized protein</fullName>
    </submittedName>
</protein>
<dbReference type="Proteomes" id="UP000002037">
    <property type="component" value="Unassembled WGS sequence"/>
</dbReference>
<accession>C5M557</accession>
<evidence type="ECO:0000313" key="2">
    <source>
        <dbReference type="EMBL" id="EER35173.1"/>
    </source>
</evidence>
<keyword evidence="3" id="KW-1185">Reference proteome</keyword>
<evidence type="ECO:0000313" key="3">
    <source>
        <dbReference type="Proteomes" id="UP000002037"/>
    </source>
</evidence>
<dbReference type="RefSeq" id="XP_002547728.1">
    <property type="nucleotide sequence ID" value="XM_002547682.1"/>
</dbReference>
<name>C5M557_CANTT</name>
<dbReference type="VEuPathDB" id="FungiDB:CTRG_02035"/>
<feature type="compositionally biased region" description="Basic residues" evidence="1">
    <location>
        <begin position="94"/>
        <end position="108"/>
    </location>
</feature>
<gene>
    <name evidence="2" type="ORF">CTRG_02035</name>
</gene>
<feature type="region of interest" description="Disordered" evidence="1">
    <location>
        <begin position="88"/>
        <end position="114"/>
    </location>
</feature>
<evidence type="ECO:0000256" key="1">
    <source>
        <dbReference type="SAM" id="MobiDB-lite"/>
    </source>
</evidence>
<proteinExistence type="predicted"/>
<reference evidence="2 3" key="1">
    <citation type="journal article" date="2009" name="Nature">
        <title>Evolution of pathogenicity and sexual reproduction in eight Candida genomes.</title>
        <authorList>
            <person name="Butler G."/>
            <person name="Rasmussen M.D."/>
            <person name="Lin M.F."/>
            <person name="Santos M.A."/>
            <person name="Sakthikumar S."/>
            <person name="Munro C.A."/>
            <person name="Rheinbay E."/>
            <person name="Grabherr M."/>
            <person name="Forche A."/>
            <person name="Reedy J.L."/>
            <person name="Agrafioti I."/>
            <person name="Arnaud M.B."/>
            <person name="Bates S."/>
            <person name="Brown A.J."/>
            <person name="Brunke S."/>
            <person name="Costanzo M.C."/>
            <person name="Fitzpatrick D.A."/>
            <person name="de Groot P.W."/>
            <person name="Harris D."/>
            <person name="Hoyer L.L."/>
            <person name="Hube B."/>
            <person name="Klis F.M."/>
            <person name="Kodira C."/>
            <person name="Lennard N."/>
            <person name="Logue M.E."/>
            <person name="Martin R."/>
            <person name="Neiman A.M."/>
            <person name="Nikolaou E."/>
            <person name="Quail M.A."/>
            <person name="Quinn J."/>
            <person name="Santos M.C."/>
            <person name="Schmitzberger F.F."/>
            <person name="Sherlock G."/>
            <person name="Shah P."/>
            <person name="Silverstein K.A."/>
            <person name="Skrzypek M.S."/>
            <person name="Soll D."/>
            <person name="Staggs R."/>
            <person name="Stansfield I."/>
            <person name="Stumpf M.P."/>
            <person name="Sudbery P.E."/>
            <person name="Srikantha T."/>
            <person name="Zeng Q."/>
            <person name="Berman J."/>
            <person name="Berriman M."/>
            <person name="Heitman J."/>
            <person name="Gow N.A."/>
            <person name="Lorenz M.C."/>
            <person name="Birren B.W."/>
            <person name="Kellis M."/>
            <person name="Cuomo C.A."/>
        </authorList>
    </citation>
    <scope>NUCLEOTIDE SEQUENCE [LARGE SCALE GENOMIC DNA]</scope>
    <source>
        <strain evidence="3">ATCC MYA-3404 / T1</strain>
    </source>
</reference>
<dbReference type="KEGG" id="ctp:CTRG_02035"/>
<dbReference type="HOGENOM" id="CLU_1796220_0_0_1"/>
<organism evidence="2 3">
    <name type="scientific">Candida tropicalis (strain ATCC MYA-3404 / T1)</name>
    <name type="common">Yeast</name>
    <dbReference type="NCBI Taxonomy" id="294747"/>
    <lineage>
        <taxon>Eukaryota</taxon>
        <taxon>Fungi</taxon>
        <taxon>Dikarya</taxon>
        <taxon>Ascomycota</taxon>
        <taxon>Saccharomycotina</taxon>
        <taxon>Pichiomycetes</taxon>
        <taxon>Debaryomycetaceae</taxon>
        <taxon>Candida/Lodderomyces clade</taxon>
        <taxon>Candida</taxon>
    </lineage>
</organism>
<sequence length="144" mass="17082">MHPSRHLQMSCREVFSVKMSEQFNKKDIDPLLIIYNRNLFCCQRFLSSTVKGHCHSSSKRGKSLLAKYEINKKNSIMHTHKLIPELNFYSPHSNKTKSQNKKRKRRENKKKEGKIFFSISPHTKHTHSHTHTHTHSIKFSSFFF</sequence>